<organism evidence="2 3">
    <name type="scientific">Opisthorchis felineus</name>
    <dbReference type="NCBI Taxonomy" id="147828"/>
    <lineage>
        <taxon>Eukaryota</taxon>
        <taxon>Metazoa</taxon>
        <taxon>Spiralia</taxon>
        <taxon>Lophotrochozoa</taxon>
        <taxon>Platyhelminthes</taxon>
        <taxon>Trematoda</taxon>
        <taxon>Digenea</taxon>
        <taxon>Opisthorchiida</taxon>
        <taxon>Opisthorchiata</taxon>
        <taxon>Opisthorchiidae</taxon>
        <taxon>Opisthorchis</taxon>
    </lineage>
</organism>
<feature type="region of interest" description="Disordered" evidence="1">
    <location>
        <begin position="19"/>
        <end position="56"/>
    </location>
</feature>
<accession>A0A4S2JQN0</accession>
<evidence type="ECO:0000256" key="1">
    <source>
        <dbReference type="SAM" id="MobiDB-lite"/>
    </source>
</evidence>
<dbReference type="AlphaFoldDB" id="A0A4S2JQN0"/>
<dbReference type="Proteomes" id="UP000308267">
    <property type="component" value="Unassembled WGS sequence"/>
</dbReference>
<evidence type="ECO:0000313" key="2">
    <source>
        <dbReference type="EMBL" id="TGZ38210.1"/>
    </source>
</evidence>
<reference evidence="2 3" key="1">
    <citation type="journal article" date="2019" name="BMC Genomics">
        <title>New insights from Opisthorchis felineus genome: update on genomics of the epidemiologically important liver flukes.</title>
        <authorList>
            <person name="Ershov N.I."/>
            <person name="Mordvinov V.A."/>
            <person name="Prokhortchouk E.B."/>
            <person name="Pakharukova M.Y."/>
            <person name="Gunbin K.V."/>
            <person name="Ustyantsev K."/>
            <person name="Genaev M.A."/>
            <person name="Blinov A.G."/>
            <person name="Mazur A."/>
            <person name="Boulygina E."/>
            <person name="Tsygankova S."/>
            <person name="Khrameeva E."/>
            <person name="Chekanov N."/>
            <person name="Fan G."/>
            <person name="Xiao A."/>
            <person name="Zhang H."/>
            <person name="Xu X."/>
            <person name="Yang H."/>
            <person name="Solovyev V."/>
            <person name="Lee S.M."/>
            <person name="Liu X."/>
            <person name="Afonnikov D.A."/>
            <person name="Skryabin K.G."/>
        </authorList>
    </citation>
    <scope>NUCLEOTIDE SEQUENCE [LARGE SCALE GENOMIC DNA]</scope>
    <source>
        <strain evidence="2">AK-0245</strain>
        <tissue evidence="2">Whole organism</tissue>
    </source>
</reference>
<keyword evidence="3" id="KW-1185">Reference proteome</keyword>
<sequence>MVPFKRTISPQQVILEFHERSSRPDAAGSHNPAPEQLHLDTASDETTVKPNSIDRD</sequence>
<gene>
    <name evidence="2" type="ORF">CRM22_011300</name>
</gene>
<evidence type="ECO:0000313" key="3">
    <source>
        <dbReference type="Proteomes" id="UP000308267"/>
    </source>
</evidence>
<comment type="caution">
    <text evidence="2">The sequence shown here is derived from an EMBL/GenBank/DDBJ whole genome shotgun (WGS) entry which is preliminary data.</text>
</comment>
<proteinExistence type="predicted"/>
<protein>
    <submittedName>
        <fullName evidence="2">Uncharacterized protein</fullName>
    </submittedName>
</protein>
<dbReference type="EMBL" id="SJOL01012842">
    <property type="protein sequence ID" value="TGZ38210.1"/>
    <property type="molecule type" value="Genomic_DNA"/>
</dbReference>
<name>A0A4S2JQN0_OPIFE</name>
<feature type="non-terminal residue" evidence="2">
    <location>
        <position position="56"/>
    </location>
</feature>